<dbReference type="InterPro" id="IPR025736">
    <property type="entry name" value="PucR_C-HTH_dom"/>
</dbReference>
<evidence type="ECO:0000313" key="4">
    <source>
        <dbReference type="EMBL" id="MFB9311708.1"/>
    </source>
</evidence>
<dbReference type="EMBL" id="JBHMDG010000002">
    <property type="protein sequence ID" value="MFB9311708.1"/>
    <property type="molecule type" value="Genomic_DNA"/>
</dbReference>
<sequence length="414" mass="43727">MPPRAPRHPHARAAAALVRASGSLSTSAIARMDSEMAWFRLLSAQERAWVGQILQSGIRAFVDWYGAADEAAESDERSDASESFAVAASVFGAAPRALAGTISLQQTVDLVRLSIEVVEHDVDRIVEPADVPDVRAAILRYAREIAFATAEVYARAAEMRGAWDARLEALVVDAVLRAEGDETTLSRASALGWSARGDVTVVLGTLPERRTDSDLFDAVRRAARVTGMDALCAAQGDRLVVLLGGVDDPRAAGAALVDLYGPGPVVVGPVSDDLQHAHVSARATLAAHRAAAGWPDAPRPVLSNELLPERALAGDGHARRHLVEDVYLPLAAARGGLADSLAAYLAQGGSVEGTARALFVHPNTVRYRMRQVADLTGFTPSVPRDALTLQVALVLGRQSGRIPPHAGQSAPTTL</sequence>
<accession>A0ABV5K4P3</accession>
<feature type="domain" description="PucR C-terminal helix-turn-helix" evidence="2">
    <location>
        <begin position="337"/>
        <end position="394"/>
    </location>
</feature>
<name>A0ABV5K4P3_9ACTN</name>
<reference evidence="4 5" key="1">
    <citation type="submission" date="2024-09" db="EMBL/GenBank/DDBJ databases">
        <authorList>
            <person name="Sun Q."/>
            <person name="Mori K."/>
        </authorList>
    </citation>
    <scope>NUCLEOTIDE SEQUENCE [LARGE SCALE GENOMIC DNA]</scope>
    <source>
        <strain evidence="4 5">JCM 9626</strain>
    </source>
</reference>
<dbReference type="Pfam" id="PF17853">
    <property type="entry name" value="GGDEF_2"/>
    <property type="match status" value="1"/>
</dbReference>
<evidence type="ECO:0000256" key="1">
    <source>
        <dbReference type="ARBA" id="ARBA00006754"/>
    </source>
</evidence>
<dbReference type="PANTHER" id="PTHR33744:SF7">
    <property type="entry name" value="PUCR FAMILY TRANSCRIPTIONAL REGULATOR"/>
    <property type="match status" value="1"/>
</dbReference>
<gene>
    <name evidence="4" type="ORF">ACFFRI_01520</name>
</gene>
<evidence type="ECO:0000259" key="2">
    <source>
        <dbReference type="Pfam" id="PF13556"/>
    </source>
</evidence>
<feature type="domain" description="CdaR GGDEF-like" evidence="3">
    <location>
        <begin position="180"/>
        <end position="289"/>
    </location>
</feature>
<dbReference type="Proteomes" id="UP001589750">
    <property type="component" value="Unassembled WGS sequence"/>
</dbReference>
<comment type="similarity">
    <text evidence="1">Belongs to the CdaR family.</text>
</comment>
<evidence type="ECO:0000259" key="3">
    <source>
        <dbReference type="Pfam" id="PF17853"/>
    </source>
</evidence>
<proteinExistence type="inferred from homology"/>
<dbReference type="RefSeq" id="WP_246084240.1">
    <property type="nucleotide sequence ID" value="NZ_JBHMDG010000002.1"/>
</dbReference>
<protein>
    <submittedName>
        <fullName evidence="4">PucR family transcriptional regulator</fullName>
    </submittedName>
</protein>
<comment type="caution">
    <text evidence="4">The sequence shown here is derived from an EMBL/GenBank/DDBJ whole genome shotgun (WGS) entry which is preliminary data.</text>
</comment>
<dbReference type="InterPro" id="IPR042070">
    <property type="entry name" value="PucR_C-HTH_sf"/>
</dbReference>
<dbReference type="InterPro" id="IPR051448">
    <property type="entry name" value="CdaR-like_regulators"/>
</dbReference>
<dbReference type="Pfam" id="PF13556">
    <property type="entry name" value="HTH_30"/>
    <property type="match status" value="1"/>
</dbReference>
<keyword evidence="5" id="KW-1185">Reference proteome</keyword>
<dbReference type="InterPro" id="IPR041522">
    <property type="entry name" value="CdaR_GGDEF"/>
</dbReference>
<dbReference type="PANTHER" id="PTHR33744">
    <property type="entry name" value="CARBOHYDRATE DIACID REGULATOR"/>
    <property type="match status" value="1"/>
</dbReference>
<dbReference type="Gene3D" id="1.10.10.2840">
    <property type="entry name" value="PucR C-terminal helix-turn-helix domain"/>
    <property type="match status" value="1"/>
</dbReference>
<organism evidence="4 5">
    <name type="scientific">Nocardioides plantarum</name>
    <dbReference type="NCBI Taxonomy" id="29299"/>
    <lineage>
        <taxon>Bacteria</taxon>
        <taxon>Bacillati</taxon>
        <taxon>Actinomycetota</taxon>
        <taxon>Actinomycetes</taxon>
        <taxon>Propionibacteriales</taxon>
        <taxon>Nocardioidaceae</taxon>
        <taxon>Nocardioides</taxon>
    </lineage>
</organism>
<evidence type="ECO:0000313" key="5">
    <source>
        <dbReference type="Proteomes" id="UP001589750"/>
    </source>
</evidence>